<dbReference type="GO" id="GO:0016020">
    <property type="term" value="C:membrane"/>
    <property type="evidence" value="ECO:0007669"/>
    <property type="project" value="UniProtKB-SubCell"/>
</dbReference>
<feature type="transmembrane region" description="Helical" evidence="7">
    <location>
        <begin position="238"/>
        <end position="263"/>
    </location>
</feature>
<dbReference type="EMBL" id="PXOA01000231">
    <property type="protein sequence ID" value="RFU78137.1"/>
    <property type="molecule type" value="Genomic_DNA"/>
</dbReference>
<comment type="similarity">
    <text evidence="2 7">Belongs to the ferroportin (FP) (TC 2.A.100) family. SLC40A subfamily.</text>
</comment>
<evidence type="ECO:0000256" key="5">
    <source>
        <dbReference type="ARBA" id="ARBA00022989"/>
    </source>
</evidence>
<reference evidence="8 9" key="1">
    <citation type="journal article" date="2018" name="PLoS Pathog.">
        <title>Evolution of structural diversity of trichothecenes, a family of toxins produced by plant pathogenic and entomopathogenic fungi.</title>
        <authorList>
            <person name="Proctor R.H."/>
            <person name="McCormick S.P."/>
            <person name="Kim H.S."/>
            <person name="Cardoza R.E."/>
            <person name="Stanley A.M."/>
            <person name="Lindo L."/>
            <person name="Kelly A."/>
            <person name="Brown D.W."/>
            <person name="Lee T."/>
            <person name="Vaughan M.M."/>
            <person name="Alexander N.J."/>
            <person name="Busman M."/>
            <person name="Gutierrez S."/>
        </authorList>
    </citation>
    <scope>NUCLEOTIDE SEQUENCE [LARGE SCALE GENOMIC DNA]</scope>
    <source>
        <strain evidence="8 9">IBT 40837</strain>
    </source>
</reference>
<feature type="transmembrane region" description="Helical" evidence="7">
    <location>
        <begin position="303"/>
        <end position="325"/>
    </location>
</feature>
<keyword evidence="9" id="KW-1185">Reference proteome</keyword>
<dbReference type="OrthoDB" id="648861at2759"/>
<evidence type="ECO:0000256" key="6">
    <source>
        <dbReference type="ARBA" id="ARBA00023136"/>
    </source>
</evidence>
<organism evidence="8 9">
    <name type="scientific">Trichoderma arundinaceum</name>
    <dbReference type="NCBI Taxonomy" id="490622"/>
    <lineage>
        <taxon>Eukaryota</taxon>
        <taxon>Fungi</taxon>
        <taxon>Dikarya</taxon>
        <taxon>Ascomycota</taxon>
        <taxon>Pezizomycotina</taxon>
        <taxon>Sordariomycetes</taxon>
        <taxon>Hypocreomycetidae</taxon>
        <taxon>Hypocreales</taxon>
        <taxon>Hypocreaceae</taxon>
        <taxon>Trichoderma</taxon>
    </lineage>
</organism>
<evidence type="ECO:0000256" key="2">
    <source>
        <dbReference type="ARBA" id="ARBA00006279"/>
    </source>
</evidence>
<keyword evidence="6 7" id="KW-0472">Membrane</keyword>
<comment type="caution">
    <text evidence="7">Lacks conserved residue(s) required for the propagation of feature annotation.</text>
</comment>
<dbReference type="PANTHER" id="PTHR11660">
    <property type="entry name" value="SOLUTE CARRIER FAMILY 40 MEMBER"/>
    <property type="match status" value="1"/>
</dbReference>
<gene>
    <name evidence="8" type="ORF">TARUN_4069</name>
</gene>
<dbReference type="SUPFAM" id="SSF103473">
    <property type="entry name" value="MFS general substrate transporter"/>
    <property type="match status" value="1"/>
</dbReference>
<evidence type="ECO:0000256" key="7">
    <source>
        <dbReference type="RuleBase" id="RU365065"/>
    </source>
</evidence>
<evidence type="ECO:0000256" key="1">
    <source>
        <dbReference type="ARBA" id="ARBA00004141"/>
    </source>
</evidence>
<proteinExistence type="inferred from homology"/>
<evidence type="ECO:0000313" key="8">
    <source>
        <dbReference type="EMBL" id="RFU78137.1"/>
    </source>
</evidence>
<keyword evidence="4 7" id="KW-0812">Transmembrane</keyword>
<feature type="transmembrane region" description="Helical" evidence="7">
    <location>
        <begin position="76"/>
        <end position="94"/>
    </location>
</feature>
<dbReference type="InterPro" id="IPR009716">
    <property type="entry name" value="Ferroportin-1"/>
</dbReference>
<dbReference type="AlphaFoldDB" id="A0A395NQN1"/>
<feature type="transmembrane region" description="Helical" evidence="7">
    <location>
        <begin position="52"/>
        <end position="70"/>
    </location>
</feature>
<keyword evidence="7" id="KW-0406">Ion transport</keyword>
<comment type="subcellular location">
    <subcellularLocation>
        <location evidence="1 7">Membrane</location>
        <topology evidence="1 7">Multi-pass membrane protein</topology>
    </subcellularLocation>
</comment>
<protein>
    <recommendedName>
        <fullName evidence="7">Solute carrier family 40 member</fullName>
    </recommendedName>
</protein>
<dbReference type="PANTHER" id="PTHR11660:SF57">
    <property type="entry name" value="SOLUTE CARRIER FAMILY 40 MEMBER"/>
    <property type="match status" value="1"/>
</dbReference>
<dbReference type="InterPro" id="IPR036259">
    <property type="entry name" value="MFS_trans_sf"/>
</dbReference>
<dbReference type="Pfam" id="PF06963">
    <property type="entry name" value="FPN1"/>
    <property type="match status" value="1"/>
</dbReference>
<keyword evidence="5 7" id="KW-1133">Transmembrane helix</keyword>
<accession>A0A395NQN1</accession>
<comment type="caution">
    <text evidence="8">The sequence shown here is derived from an EMBL/GenBank/DDBJ whole genome shotgun (WGS) entry which is preliminary data.</text>
</comment>
<dbReference type="GO" id="GO:0005381">
    <property type="term" value="F:iron ion transmembrane transporter activity"/>
    <property type="evidence" value="ECO:0007669"/>
    <property type="project" value="UniProtKB-UniRule"/>
</dbReference>
<dbReference type="Proteomes" id="UP000266272">
    <property type="component" value="Unassembled WGS sequence"/>
</dbReference>
<feature type="transmembrane region" description="Helical" evidence="7">
    <location>
        <begin position="275"/>
        <end position="296"/>
    </location>
</feature>
<evidence type="ECO:0000313" key="9">
    <source>
        <dbReference type="Proteomes" id="UP000266272"/>
    </source>
</evidence>
<dbReference type="STRING" id="490622.A0A395NQN1"/>
<evidence type="ECO:0000256" key="4">
    <source>
        <dbReference type="ARBA" id="ARBA00022692"/>
    </source>
</evidence>
<keyword evidence="3 7" id="KW-0813">Transport</keyword>
<sequence>MASDDERTALLGRNAIDQDDSPGSSLTHYHVPASVARRLYVSHFLSTWNSRVFEFGAVLYLAAVFPGTLLPMSLYALVRGLSAIVFAPMIGWYIDTGNRLQVVRVSIVSVEKDWVVVVSERNPEALQAMNSQMRRIDLLCKLFGPLFIAVIDAYSSRVAIIVNFAMNAASVAVEYVAIARVYYEVPELQQVKTQPQRNTAEAEPSHASNTFIHAVSQRLVCIVKTSTQDFALYVRHKAFLASFAGAILYFTVLSFGGQMVTYLLSAGYSSMQVGIARTLGVIFEVSATWAAPWLMGRIGAIRAGLWMSSWQVIMLLAGVSVFWAFDTNNSLISASGLVGGTILSRLGLRGFDLCVQLIVQEEVEAESRGVFSSVEAAWQNAFELLAYASTIIFSRPEQFKWPSLISAAAVASASSAYATFVYIRRGHLLHLEALTNFLRMEKGKQRDQERGIDRTSSESEIIGHQFRYVPLRKKTPWTLCGLGNLMKSSEITSNISSYGTEQQGVAQQRIVPVAGASINAEAHLRYCGGAAAGSAANALLLQGFEGATSLSRFGDRVACLFDSRFTEPPETGG</sequence>
<comment type="function">
    <text evidence="7">May be involved in iron transport and iron homeostasis.</text>
</comment>
<evidence type="ECO:0000256" key="3">
    <source>
        <dbReference type="ARBA" id="ARBA00022448"/>
    </source>
</evidence>
<name>A0A395NQN1_TRIAR</name>